<sequence length="39" mass="4543">MWLSHGGSSKGFFVTFRFHGPLDPYSGKVWKPDDFWPID</sequence>
<dbReference type="EMBL" id="UOEI01000398">
    <property type="protein sequence ID" value="VAW04482.1"/>
    <property type="molecule type" value="Genomic_DNA"/>
</dbReference>
<name>A0A3B0SQB8_9ZZZZ</name>
<protein>
    <submittedName>
        <fullName evidence="1">Uncharacterized protein</fullName>
    </submittedName>
</protein>
<proteinExistence type="predicted"/>
<gene>
    <name evidence="1" type="ORF">MNBD_ACTINO01-2364</name>
</gene>
<evidence type="ECO:0000313" key="1">
    <source>
        <dbReference type="EMBL" id="VAW04482.1"/>
    </source>
</evidence>
<dbReference type="AlphaFoldDB" id="A0A3B0SQB8"/>
<reference evidence="1" key="1">
    <citation type="submission" date="2018-06" db="EMBL/GenBank/DDBJ databases">
        <authorList>
            <person name="Zhirakovskaya E."/>
        </authorList>
    </citation>
    <scope>NUCLEOTIDE SEQUENCE</scope>
</reference>
<organism evidence="1">
    <name type="scientific">hydrothermal vent metagenome</name>
    <dbReference type="NCBI Taxonomy" id="652676"/>
    <lineage>
        <taxon>unclassified sequences</taxon>
        <taxon>metagenomes</taxon>
        <taxon>ecological metagenomes</taxon>
    </lineage>
</organism>
<accession>A0A3B0SQB8</accession>